<evidence type="ECO:0000259" key="6">
    <source>
        <dbReference type="Pfam" id="PF06271"/>
    </source>
</evidence>
<keyword evidence="4 5" id="KW-0472">Membrane</keyword>
<evidence type="ECO:0000256" key="5">
    <source>
        <dbReference type="SAM" id="Phobius"/>
    </source>
</evidence>
<gene>
    <name evidence="7" type="ORF">HT578_15030</name>
</gene>
<name>A0ABX8E755_9SPHN</name>
<organism evidence="7 8">
    <name type="scientific">Novosphingobium decolorationis</name>
    <dbReference type="NCBI Taxonomy" id="2698673"/>
    <lineage>
        <taxon>Bacteria</taxon>
        <taxon>Pseudomonadati</taxon>
        <taxon>Pseudomonadota</taxon>
        <taxon>Alphaproteobacteria</taxon>
        <taxon>Sphingomonadales</taxon>
        <taxon>Sphingomonadaceae</taxon>
        <taxon>Novosphingobium</taxon>
    </lineage>
</organism>
<feature type="domain" description="RDD" evidence="6">
    <location>
        <begin position="35"/>
        <end position="197"/>
    </location>
</feature>
<dbReference type="PANTHER" id="PTHR38480">
    <property type="entry name" value="SLR0254 PROTEIN"/>
    <property type="match status" value="1"/>
</dbReference>
<dbReference type="EMBL" id="CP054856">
    <property type="protein sequence ID" value="QVM84817.1"/>
    <property type="molecule type" value="Genomic_DNA"/>
</dbReference>
<sequence length="316" mass="34699">MARKERKGRKVRKEAPGLGRTLLTPEGISLSIAIASRGARFGALLLDLFFIGLLITVVSVSLLFMAGGAASIERTLSSGTTSGYALQFLLVVWLIVLFLFRNAYFLFFELGPRGATPGKRINGLRIAARDGGRLTPEMVIARNLLRDIELFLPIVFVASAGAESGLAWLAATAWFLIFMLFPLFNRDGLRAGDVIAGSWVVQAPRPKLARALSVEAPAEAASTAATSEGPKYRFGEDELAVYGEYELQALERVLRDKRAKAIEPVYHTISDKIGRSDGWGDERAFLEAYYTQLRARLEAGLRMGVRKADKNTEETR</sequence>
<feature type="transmembrane region" description="Helical" evidence="5">
    <location>
        <begin position="84"/>
        <end position="104"/>
    </location>
</feature>
<evidence type="ECO:0000256" key="3">
    <source>
        <dbReference type="ARBA" id="ARBA00022989"/>
    </source>
</evidence>
<feature type="transmembrane region" description="Helical" evidence="5">
    <location>
        <begin position="44"/>
        <end position="72"/>
    </location>
</feature>
<evidence type="ECO:0000313" key="8">
    <source>
        <dbReference type="Proteomes" id="UP000677126"/>
    </source>
</evidence>
<dbReference type="Proteomes" id="UP000677126">
    <property type="component" value="Chromosome"/>
</dbReference>
<dbReference type="Pfam" id="PF06271">
    <property type="entry name" value="RDD"/>
    <property type="match status" value="1"/>
</dbReference>
<reference evidence="7 8" key="1">
    <citation type="journal article" date="2021" name="Int. J. Syst. Evol. Microbiol.">
        <title>Novosphingobium decolorationis sp. nov., an aniline blue-decolourizing bacterium isolated from East Pacific sediment.</title>
        <authorList>
            <person name="Chen X."/>
            <person name="Dong B."/>
            <person name="Chen T."/>
            <person name="Ren N."/>
            <person name="Wang J."/>
            <person name="Xu Y."/>
            <person name="Yang J."/>
            <person name="Zhu S."/>
            <person name="Chen J."/>
        </authorList>
    </citation>
    <scope>NUCLEOTIDE SEQUENCE [LARGE SCALE GENOMIC DNA]</scope>
    <source>
        <strain evidence="7 8">502str22</strain>
    </source>
</reference>
<dbReference type="InterPro" id="IPR010432">
    <property type="entry name" value="RDD"/>
</dbReference>
<keyword evidence="3 5" id="KW-1133">Transmembrane helix</keyword>
<dbReference type="RefSeq" id="WP_213500483.1">
    <property type="nucleotide sequence ID" value="NZ_CP054856.1"/>
</dbReference>
<evidence type="ECO:0000256" key="4">
    <source>
        <dbReference type="ARBA" id="ARBA00023136"/>
    </source>
</evidence>
<protein>
    <submittedName>
        <fullName evidence="7">RDD family protein</fullName>
    </submittedName>
</protein>
<keyword evidence="2 5" id="KW-0812">Transmembrane</keyword>
<evidence type="ECO:0000256" key="2">
    <source>
        <dbReference type="ARBA" id="ARBA00022692"/>
    </source>
</evidence>
<dbReference type="PANTHER" id="PTHR38480:SF1">
    <property type="entry name" value="SLR0254 PROTEIN"/>
    <property type="match status" value="1"/>
</dbReference>
<proteinExistence type="predicted"/>
<comment type="subcellular location">
    <subcellularLocation>
        <location evidence="1">Membrane</location>
        <topology evidence="1">Multi-pass membrane protein</topology>
    </subcellularLocation>
</comment>
<evidence type="ECO:0000256" key="1">
    <source>
        <dbReference type="ARBA" id="ARBA00004141"/>
    </source>
</evidence>
<accession>A0ABX8E755</accession>
<evidence type="ECO:0000313" key="7">
    <source>
        <dbReference type="EMBL" id="QVM84817.1"/>
    </source>
</evidence>
<keyword evidence="8" id="KW-1185">Reference proteome</keyword>